<proteinExistence type="predicted"/>
<feature type="region of interest" description="Disordered" evidence="1">
    <location>
        <begin position="75"/>
        <end position="101"/>
    </location>
</feature>
<dbReference type="Proteomes" id="UP000515153">
    <property type="component" value="Unplaced"/>
</dbReference>
<protein>
    <submittedName>
        <fullName evidence="3">Uncharacterized protein</fullName>
    </submittedName>
</protein>
<accession>A0A6P8BJP1</accession>
<evidence type="ECO:0000313" key="2">
    <source>
        <dbReference type="Proteomes" id="UP000515153"/>
    </source>
</evidence>
<sequence length="154" mass="16882">MQVALHRTSYSQEGRIKAGRERPNYFNPPNAELQGEIWNEPPCFYHRAQLLISQGRAEAATDLFAEVLQVSRTMSNKNTHKTPSTVARNVANSSRNEGSGELEVATEITTELQHQGLEDETENATPKVVEGVTKHNTSTPDSSTSSGQDVASTN</sequence>
<dbReference type="KEGG" id="pgri:PgNI_00126"/>
<dbReference type="GeneID" id="41955123"/>
<feature type="compositionally biased region" description="Polar residues" evidence="1">
    <location>
        <begin position="75"/>
        <end position="97"/>
    </location>
</feature>
<name>A0A6P8BJP1_PYRGI</name>
<evidence type="ECO:0000313" key="3">
    <source>
        <dbReference type="RefSeq" id="XP_030987425.1"/>
    </source>
</evidence>
<dbReference type="RefSeq" id="XP_030987425.1">
    <property type="nucleotide sequence ID" value="XM_031120209.1"/>
</dbReference>
<feature type="region of interest" description="Disordered" evidence="1">
    <location>
        <begin position="113"/>
        <end position="154"/>
    </location>
</feature>
<keyword evidence="2" id="KW-1185">Reference proteome</keyword>
<evidence type="ECO:0000256" key="1">
    <source>
        <dbReference type="SAM" id="MobiDB-lite"/>
    </source>
</evidence>
<reference evidence="3" key="3">
    <citation type="submission" date="2025-08" db="UniProtKB">
        <authorList>
            <consortium name="RefSeq"/>
        </authorList>
    </citation>
    <scope>IDENTIFICATION</scope>
    <source>
        <strain evidence="3">NI907</strain>
    </source>
</reference>
<reference evidence="3" key="1">
    <citation type="journal article" date="2019" name="Mol. Biol. Evol.">
        <title>Blast fungal genomes show frequent chromosomal changes, gene gains and losses, and effector gene turnover.</title>
        <authorList>
            <person name="Gomez Luciano L.B."/>
            <person name="Jason Tsai I."/>
            <person name="Chuma I."/>
            <person name="Tosa Y."/>
            <person name="Chen Y.H."/>
            <person name="Li J.Y."/>
            <person name="Li M.Y."/>
            <person name="Jade Lu M.Y."/>
            <person name="Nakayashiki H."/>
            <person name="Li W.H."/>
        </authorList>
    </citation>
    <scope>NUCLEOTIDE SEQUENCE</scope>
    <source>
        <strain evidence="3">NI907</strain>
    </source>
</reference>
<organism evidence="2 3">
    <name type="scientific">Pyricularia grisea</name>
    <name type="common">Crabgrass-specific blast fungus</name>
    <name type="synonym">Magnaporthe grisea</name>
    <dbReference type="NCBI Taxonomy" id="148305"/>
    <lineage>
        <taxon>Eukaryota</taxon>
        <taxon>Fungi</taxon>
        <taxon>Dikarya</taxon>
        <taxon>Ascomycota</taxon>
        <taxon>Pezizomycotina</taxon>
        <taxon>Sordariomycetes</taxon>
        <taxon>Sordariomycetidae</taxon>
        <taxon>Magnaporthales</taxon>
        <taxon>Pyriculariaceae</taxon>
        <taxon>Pyricularia</taxon>
    </lineage>
</organism>
<gene>
    <name evidence="3" type="ORF">PgNI_00126</name>
</gene>
<dbReference type="AlphaFoldDB" id="A0A6P8BJP1"/>
<reference evidence="3" key="2">
    <citation type="submission" date="2019-10" db="EMBL/GenBank/DDBJ databases">
        <authorList>
            <consortium name="NCBI Genome Project"/>
        </authorList>
    </citation>
    <scope>NUCLEOTIDE SEQUENCE</scope>
    <source>
        <strain evidence="3">NI907</strain>
    </source>
</reference>
<feature type="compositionally biased region" description="Polar residues" evidence="1">
    <location>
        <begin position="134"/>
        <end position="154"/>
    </location>
</feature>